<reference evidence="4" key="1">
    <citation type="submission" date="2015-12" db="EMBL/GenBank/DDBJ databases">
        <title>Update maize B73 reference genome by single molecule sequencing technologies.</title>
        <authorList>
            <consortium name="Maize Genome Sequencing Project"/>
            <person name="Ware D."/>
        </authorList>
    </citation>
    <scope>NUCLEOTIDE SEQUENCE [LARGE SCALE GENOMIC DNA]</scope>
    <source>
        <tissue evidence="4">Seedling</tissue>
    </source>
</reference>
<keyword evidence="4" id="KW-0378">Hydrolase</keyword>
<comment type="similarity">
    <text evidence="1">Belongs to the peptidase C1 family.</text>
</comment>
<protein>
    <submittedName>
        <fullName evidence="4">Cysteine protease 1</fullName>
    </submittedName>
</protein>
<dbReference type="AlphaFoldDB" id="A0A1D6N853"/>
<dbReference type="PANTHER" id="PTHR12411">
    <property type="entry name" value="CYSTEINE PROTEASE FAMILY C1-RELATED"/>
    <property type="match status" value="1"/>
</dbReference>
<organism evidence="4">
    <name type="scientific">Zea mays</name>
    <name type="common">Maize</name>
    <dbReference type="NCBI Taxonomy" id="4577"/>
    <lineage>
        <taxon>Eukaryota</taxon>
        <taxon>Viridiplantae</taxon>
        <taxon>Streptophyta</taxon>
        <taxon>Embryophyta</taxon>
        <taxon>Tracheophyta</taxon>
        <taxon>Spermatophyta</taxon>
        <taxon>Magnoliopsida</taxon>
        <taxon>Liliopsida</taxon>
        <taxon>Poales</taxon>
        <taxon>Poaceae</taxon>
        <taxon>PACMAD clade</taxon>
        <taxon>Panicoideae</taxon>
        <taxon>Andropogonodae</taxon>
        <taxon>Andropogoneae</taxon>
        <taxon>Tripsacinae</taxon>
        <taxon>Zea</taxon>
    </lineage>
</organism>
<keyword evidence="4" id="KW-0645">Protease</keyword>
<name>A0A1D6N853_MAIZE</name>
<dbReference type="SMART" id="SM00645">
    <property type="entry name" value="Pept_C1"/>
    <property type="match status" value="1"/>
</dbReference>
<accession>A0A1D6N853</accession>
<dbReference type="SMART" id="SM01335">
    <property type="entry name" value="PADR1"/>
    <property type="match status" value="1"/>
</dbReference>
<dbReference type="InterPro" id="IPR013128">
    <property type="entry name" value="Peptidase_C1A"/>
</dbReference>
<dbReference type="Gene3D" id="3.90.70.10">
    <property type="entry name" value="Cysteine proteinases"/>
    <property type="match status" value="1"/>
</dbReference>
<dbReference type="FunFam" id="3.90.70.10:FF:000551">
    <property type="entry name" value="Cysteine protease 1"/>
    <property type="match status" value="1"/>
</dbReference>
<proteinExistence type="inferred from homology"/>
<dbReference type="SMR" id="A0A1D6N853"/>
<feature type="domain" description="Peptidase C1A papain C-terminal" evidence="3">
    <location>
        <begin position="8"/>
        <end position="162"/>
    </location>
</feature>
<sequence>MLKQQGMRTTWEYPFAVAGSCWAFSTIAAVEGINQIVTGDLISLSEQELVDCDTSYNQGCNGGLMDYAFEFIINNGGIDTEKDYPYKGTDGRCDVNRKNAKVVTIDIYEDVPANDEKSLQKAVANQPVSVAIEAAGTTFQLYSSVIRAHLAAGVDMMFYGPIQKCPVCEGQLEFKEWKYKCTGNCTGNYTEWARCTFRTDDPSRRSGPIKVPDDIKDDFIRKWLKQQEGKGKEFPKHDVDEEAHILSSMMIDLSGQMTRLHVIPLNNLICYS</sequence>
<dbReference type="STRING" id="4577.A0A1D6N853"/>
<dbReference type="InParanoid" id="A0A1D6N853"/>
<dbReference type="Pfam" id="PF08063">
    <property type="entry name" value="Zn_ribbon_PADR1"/>
    <property type="match status" value="1"/>
</dbReference>
<dbReference type="InterPro" id="IPR038765">
    <property type="entry name" value="Papain-like_cys_pep_sf"/>
</dbReference>
<dbReference type="Pfam" id="PF00112">
    <property type="entry name" value="Peptidase_C1"/>
    <property type="match status" value="1"/>
</dbReference>
<dbReference type="GO" id="GO:0008270">
    <property type="term" value="F:zinc ion binding"/>
    <property type="evidence" value="ECO:0007669"/>
    <property type="project" value="InterPro"/>
</dbReference>
<gene>
    <name evidence="4" type="ORF">ZEAMMB73_Zm00001d043048</name>
</gene>
<dbReference type="InterPro" id="IPR039417">
    <property type="entry name" value="Peptidase_C1A_papain-like"/>
</dbReference>
<evidence type="ECO:0000256" key="1">
    <source>
        <dbReference type="ARBA" id="ARBA00008455"/>
    </source>
</evidence>
<dbReference type="InterPro" id="IPR012982">
    <property type="entry name" value="PARP1-like_PADR1_Zn_ribbon"/>
</dbReference>
<dbReference type="InterPro" id="IPR000668">
    <property type="entry name" value="Peptidase_C1A_C"/>
</dbReference>
<dbReference type="GO" id="GO:0008234">
    <property type="term" value="F:cysteine-type peptidase activity"/>
    <property type="evidence" value="ECO:0007669"/>
    <property type="project" value="InterPro"/>
</dbReference>
<dbReference type="Gene3D" id="2.20.25.630">
    <property type="match status" value="1"/>
</dbReference>
<evidence type="ECO:0000259" key="3">
    <source>
        <dbReference type="SMART" id="SM00645"/>
    </source>
</evidence>
<keyword evidence="2" id="KW-1015">Disulfide bond</keyword>
<dbReference type="CDD" id="cd02248">
    <property type="entry name" value="Peptidase_C1A"/>
    <property type="match status" value="1"/>
</dbReference>
<dbReference type="EMBL" id="CM007649">
    <property type="protein sequence ID" value="ONM36765.1"/>
    <property type="molecule type" value="Genomic_DNA"/>
</dbReference>
<dbReference type="InterPro" id="IPR038650">
    <property type="entry name" value="PADR1_C_dom_sf"/>
</dbReference>
<evidence type="ECO:0000256" key="2">
    <source>
        <dbReference type="ARBA" id="ARBA00023157"/>
    </source>
</evidence>
<dbReference type="ExpressionAtlas" id="A0A1D6N853">
    <property type="expression patterns" value="baseline and differential"/>
</dbReference>
<dbReference type="PROSITE" id="PS52007">
    <property type="entry name" value="PADR1"/>
    <property type="match status" value="1"/>
</dbReference>
<evidence type="ECO:0000313" key="4">
    <source>
        <dbReference type="EMBL" id="ONM36765.1"/>
    </source>
</evidence>
<dbReference type="FunFam" id="2.20.25.630:FF:000001">
    <property type="entry name" value="Poly [ADP-ribose] polymerase"/>
    <property type="match status" value="1"/>
</dbReference>
<dbReference type="SUPFAM" id="SSF54001">
    <property type="entry name" value="Cysteine proteinases"/>
    <property type="match status" value="1"/>
</dbReference>
<dbReference type="GO" id="GO:0006508">
    <property type="term" value="P:proteolysis"/>
    <property type="evidence" value="ECO:0007669"/>
    <property type="project" value="UniProtKB-KW"/>
</dbReference>